<protein>
    <submittedName>
        <fullName evidence="3">Transmembrane protein</fullName>
    </submittedName>
</protein>
<keyword evidence="2" id="KW-1185">Reference proteome</keyword>
<organism evidence="2 3">
    <name type="scientific">Steinernema glaseri</name>
    <dbReference type="NCBI Taxonomy" id="37863"/>
    <lineage>
        <taxon>Eukaryota</taxon>
        <taxon>Metazoa</taxon>
        <taxon>Ecdysozoa</taxon>
        <taxon>Nematoda</taxon>
        <taxon>Chromadorea</taxon>
        <taxon>Rhabditida</taxon>
        <taxon>Tylenchina</taxon>
        <taxon>Panagrolaimomorpha</taxon>
        <taxon>Strongyloidoidea</taxon>
        <taxon>Steinernematidae</taxon>
        <taxon>Steinernema</taxon>
    </lineage>
</organism>
<dbReference type="AlphaFoldDB" id="A0A1I7ZLG8"/>
<proteinExistence type="predicted"/>
<reference evidence="3" key="1">
    <citation type="submission" date="2016-11" db="UniProtKB">
        <authorList>
            <consortium name="WormBaseParasite"/>
        </authorList>
    </citation>
    <scope>IDENTIFICATION</scope>
</reference>
<accession>A0A1I7ZLG8</accession>
<sequence length="108" mass="11908">MVKSPSSGQTAEQKVSYPALPRDAPVAITESAGLLQRRKTQVTNVRSNEPTETEEHLCIPDIPVEIREPDCRVGPLRSPLLVIMVLFTLATLSLFCVSDFVLGERAQF</sequence>
<dbReference type="Proteomes" id="UP000095287">
    <property type="component" value="Unplaced"/>
</dbReference>
<evidence type="ECO:0000313" key="2">
    <source>
        <dbReference type="Proteomes" id="UP000095287"/>
    </source>
</evidence>
<keyword evidence="1" id="KW-1133">Transmembrane helix</keyword>
<keyword evidence="1" id="KW-0472">Membrane</keyword>
<name>A0A1I7ZLG8_9BILA</name>
<keyword evidence="1" id="KW-0812">Transmembrane</keyword>
<evidence type="ECO:0000313" key="3">
    <source>
        <dbReference type="WBParaSite" id="L893_g27375.t1"/>
    </source>
</evidence>
<dbReference type="WBParaSite" id="L893_g27375.t1">
    <property type="protein sequence ID" value="L893_g27375.t1"/>
    <property type="gene ID" value="L893_g27375"/>
</dbReference>
<feature type="transmembrane region" description="Helical" evidence="1">
    <location>
        <begin position="80"/>
        <end position="102"/>
    </location>
</feature>
<evidence type="ECO:0000256" key="1">
    <source>
        <dbReference type="SAM" id="Phobius"/>
    </source>
</evidence>